<comment type="caution">
    <text evidence="7">The sequence shown here is derived from an EMBL/GenBank/DDBJ whole genome shotgun (WGS) entry which is preliminary data.</text>
</comment>
<dbReference type="AlphaFoldDB" id="A0A9D9H9T3"/>
<feature type="transmembrane region" description="Helical" evidence="6">
    <location>
        <begin position="95"/>
        <end position="116"/>
    </location>
</feature>
<dbReference type="InterPro" id="IPR003339">
    <property type="entry name" value="ABC/ECF_trnsptr_transmembrane"/>
</dbReference>
<evidence type="ECO:0000256" key="4">
    <source>
        <dbReference type="ARBA" id="ARBA00022989"/>
    </source>
</evidence>
<evidence type="ECO:0000256" key="6">
    <source>
        <dbReference type="SAM" id="Phobius"/>
    </source>
</evidence>
<evidence type="ECO:0000313" key="7">
    <source>
        <dbReference type="EMBL" id="MBO8443219.1"/>
    </source>
</evidence>
<accession>A0A9D9H9T3</accession>
<evidence type="ECO:0000256" key="5">
    <source>
        <dbReference type="ARBA" id="ARBA00023136"/>
    </source>
</evidence>
<name>A0A9D9H9T3_9SPIR</name>
<feature type="transmembrane region" description="Helical" evidence="6">
    <location>
        <begin position="224"/>
        <end position="250"/>
    </location>
</feature>
<keyword evidence="3 6" id="KW-0812">Transmembrane</keyword>
<comment type="subcellular location">
    <subcellularLocation>
        <location evidence="1">Membrane</location>
        <topology evidence="1">Multi-pass membrane protein</topology>
    </subcellularLocation>
</comment>
<dbReference type="InterPro" id="IPR051611">
    <property type="entry name" value="ECF_transporter_component"/>
</dbReference>
<evidence type="ECO:0000256" key="3">
    <source>
        <dbReference type="ARBA" id="ARBA00022692"/>
    </source>
</evidence>
<dbReference type="EMBL" id="JADIMU010000035">
    <property type="protein sequence ID" value="MBO8443219.1"/>
    <property type="molecule type" value="Genomic_DNA"/>
</dbReference>
<reference evidence="7" key="2">
    <citation type="journal article" date="2021" name="PeerJ">
        <title>Extensive microbial diversity within the chicken gut microbiome revealed by metagenomics and culture.</title>
        <authorList>
            <person name="Gilroy R."/>
            <person name="Ravi A."/>
            <person name="Getino M."/>
            <person name="Pursley I."/>
            <person name="Horton D.L."/>
            <person name="Alikhan N.F."/>
            <person name="Baker D."/>
            <person name="Gharbi K."/>
            <person name="Hall N."/>
            <person name="Watson M."/>
            <person name="Adriaenssens E.M."/>
            <person name="Foster-Nyarko E."/>
            <person name="Jarju S."/>
            <person name="Secka A."/>
            <person name="Antonio M."/>
            <person name="Oren A."/>
            <person name="Chaudhuri R.R."/>
            <person name="La Ragione R."/>
            <person name="Hildebrand F."/>
            <person name="Pallen M.J."/>
        </authorList>
    </citation>
    <scope>NUCLEOTIDE SEQUENCE</scope>
    <source>
        <strain evidence="7">11167</strain>
    </source>
</reference>
<evidence type="ECO:0000313" key="8">
    <source>
        <dbReference type="Proteomes" id="UP000823633"/>
    </source>
</evidence>
<keyword evidence="4 6" id="KW-1133">Transmembrane helix</keyword>
<evidence type="ECO:0000256" key="1">
    <source>
        <dbReference type="ARBA" id="ARBA00004141"/>
    </source>
</evidence>
<dbReference type="PANTHER" id="PTHR34857:SF2">
    <property type="entry name" value="SLL0384 PROTEIN"/>
    <property type="match status" value="1"/>
</dbReference>
<dbReference type="GO" id="GO:0005886">
    <property type="term" value="C:plasma membrane"/>
    <property type="evidence" value="ECO:0007669"/>
    <property type="project" value="UniProtKB-ARBA"/>
</dbReference>
<dbReference type="PANTHER" id="PTHR34857">
    <property type="entry name" value="SLL0384 PROTEIN"/>
    <property type="match status" value="1"/>
</dbReference>
<gene>
    <name evidence="7" type="ORF">IAC42_05610</name>
</gene>
<evidence type="ECO:0000256" key="2">
    <source>
        <dbReference type="ARBA" id="ARBA00022475"/>
    </source>
</evidence>
<sequence>MRTSLFRKLDVRAKLLFALTTVVCLFLIPTLPLLWLVAALIFLLSATQVGFRRSARNVWIIAPMVLIMAIFTPLNSRWGEALVSIGDFMLLSREALTNFLTTTARFIAISLSCSIVMQTTKGDELMCGLRAMRIPDEACLTLTLALRLIPDMSATFTQIRECQRLRLPNPDEEGTRRRPFHSIFPSLVCTMVCAMRTIPKSASAIDLRGYGRGRRSHYKRLGTGTLSLLVQLVASIAIPVLVVLAARLWIHFT</sequence>
<proteinExistence type="predicted"/>
<dbReference type="CDD" id="cd16914">
    <property type="entry name" value="EcfT"/>
    <property type="match status" value="1"/>
</dbReference>
<organism evidence="7 8">
    <name type="scientific">Candidatus Aphodenecus pullistercoris</name>
    <dbReference type="NCBI Taxonomy" id="2840669"/>
    <lineage>
        <taxon>Bacteria</taxon>
        <taxon>Pseudomonadati</taxon>
        <taxon>Spirochaetota</taxon>
        <taxon>Spirochaetia</taxon>
        <taxon>Spirochaetales</taxon>
        <taxon>Candidatus Aphodenecus</taxon>
    </lineage>
</organism>
<protein>
    <submittedName>
        <fullName evidence="7">Energy-coupling factor transporter transmembrane protein EcfT</fullName>
    </submittedName>
</protein>
<dbReference type="Proteomes" id="UP000823633">
    <property type="component" value="Unassembled WGS sequence"/>
</dbReference>
<feature type="transmembrane region" description="Helical" evidence="6">
    <location>
        <begin position="58"/>
        <end position="75"/>
    </location>
</feature>
<feature type="transmembrane region" description="Helical" evidence="6">
    <location>
        <begin position="12"/>
        <end position="28"/>
    </location>
</feature>
<keyword evidence="5 6" id="KW-0472">Membrane</keyword>
<dbReference type="Pfam" id="PF02361">
    <property type="entry name" value="CbiQ"/>
    <property type="match status" value="1"/>
</dbReference>
<keyword evidence="2" id="KW-1003">Cell membrane</keyword>
<reference evidence="7" key="1">
    <citation type="submission" date="2020-10" db="EMBL/GenBank/DDBJ databases">
        <authorList>
            <person name="Gilroy R."/>
        </authorList>
    </citation>
    <scope>NUCLEOTIDE SEQUENCE</scope>
    <source>
        <strain evidence="7">11167</strain>
    </source>
</reference>